<evidence type="ECO:0000313" key="2">
    <source>
        <dbReference type="EMBL" id="MBP2291662.1"/>
    </source>
</evidence>
<dbReference type="InterPro" id="IPR000595">
    <property type="entry name" value="cNMP-bd_dom"/>
</dbReference>
<protein>
    <submittedName>
        <fullName evidence="2">CRP-like cAMP-binding protein</fullName>
    </submittedName>
</protein>
<dbReference type="Proteomes" id="UP000781958">
    <property type="component" value="Unassembled WGS sequence"/>
</dbReference>
<dbReference type="SMART" id="SM00100">
    <property type="entry name" value="cNMP"/>
    <property type="match status" value="1"/>
</dbReference>
<organism evidence="2 3">
    <name type="scientific">Azospirillum rugosum</name>
    <dbReference type="NCBI Taxonomy" id="416170"/>
    <lineage>
        <taxon>Bacteria</taxon>
        <taxon>Pseudomonadati</taxon>
        <taxon>Pseudomonadota</taxon>
        <taxon>Alphaproteobacteria</taxon>
        <taxon>Rhodospirillales</taxon>
        <taxon>Azospirillaceae</taxon>
        <taxon>Azospirillum</taxon>
    </lineage>
</organism>
<evidence type="ECO:0000259" key="1">
    <source>
        <dbReference type="PROSITE" id="PS50042"/>
    </source>
</evidence>
<dbReference type="CDD" id="cd00038">
    <property type="entry name" value="CAP_ED"/>
    <property type="match status" value="1"/>
</dbReference>
<feature type="domain" description="Cyclic nucleotide-binding" evidence="1">
    <location>
        <begin position="16"/>
        <end position="136"/>
    </location>
</feature>
<keyword evidence="3" id="KW-1185">Reference proteome</keyword>
<reference evidence="2 3" key="1">
    <citation type="submission" date="2021-03" db="EMBL/GenBank/DDBJ databases">
        <title>Genomic Encyclopedia of Type Strains, Phase III (KMG-III): the genomes of soil and plant-associated and newly described type strains.</title>
        <authorList>
            <person name="Whitman W."/>
        </authorList>
    </citation>
    <scope>NUCLEOTIDE SEQUENCE [LARGE SCALE GENOMIC DNA]</scope>
    <source>
        <strain evidence="2 3">IMMIB AFH-6</strain>
    </source>
</reference>
<accession>A0ABS4SGH2</accession>
<dbReference type="EMBL" id="JAGINP010000004">
    <property type="protein sequence ID" value="MBP2291662.1"/>
    <property type="molecule type" value="Genomic_DNA"/>
</dbReference>
<dbReference type="Gene3D" id="2.60.120.10">
    <property type="entry name" value="Jelly Rolls"/>
    <property type="match status" value="1"/>
</dbReference>
<sequence length="157" mass="17700">MVQVEGLGRLLAEHPFFRDMPPDVRGVVVGCCANAHWRPGEFLFQEGGTADHFYLIRQGIVAVEVHAPGRPSVVVENIGEGEILGWSWLVPPYRWTFDARAAEQVRAIAIDGACLRRKIDENHELGFHLYQRFIPVMGRRIAEARLRIVELTTDAAE</sequence>
<name>A0ABS4SGH2_9PROT</name>
<dbReference type="RefSeq" id="WP_209765222.1">
    <property type="nucleotide sequence ID" value="NZ_JAGINP010000004.1"/>
</dbReference>
<dbReference type="Pfam" id="PF00027">
    <property type="entry name" value="cNMP_binding"/>
    <property type="match status" value="1"/>
</dbReference>
<gene>
    <name evidence="2" type="ORF">J2851_001411</name>
</gene>
<dbReference type="InterPro" id="IPR018490">
    <property type="entry name" value="cNMP-bd_dom_sf"/>
</dbReference>
<dbReference type="SUPFAM" id="SSF51206">
    <property type="entry name" value="cAMP-binding domain-like"/>
    <property type="match status" value="1"/>
</dbReference>
<dbReference type="PROSITE" id="PS50042">
    <property type="entry name" value="CNMP_BINDING_3"/>
    <property type="match status" value="1"/>
</dbReference>
<comment type="caution">
    <text evidence="2">The sequence shown here is derived from an EMBL/GenBank/DDBJ whole genome shotgun (WGS) entry which is preliminary data.</text>
</comment>
<evidence type="ECO:0000313" key="3">
    <source>
        <dbReference type="Proteomes" id="UP000781958"/>
    </source>
</evidence>
<proteinExistence type="predicted"/>
<dbReference type="InterPro" id="IPR014710">
    <property type="entry name" value="RmlC-like_jellyroll"/>
</dbReference>